<reference evidence="1" key="1">
    <citation type="submission" date="2022-04" db="EMBL/GenBank/DDBJ databases">
        <title>Genome of the entomopathogenic fungus Entomophthora muscae.</title>
        <authorList>
            <person name="Elya C."/>
            <person name="Lovett B.R."/>
            <person name="Lee E."/>
            <person name="Macias A.M."/>
            <person name="Hajek A.E."/>
            <person name="De Bivort B.L."/>
            <person name="Kasson M.T."/>
            <person name="De Fine Licht H.H."/>
            <person name="Stajich J.E."/>
        </authorList>
    </citation>
    <scope>NUCLEOTIDE SEQUENCE</scope>
    <source>
        <strain evidence="1">Berkeley</strain>
    </source>
</reference>
<proteinExistence type="predicted"/>
<gene>
    <name evidence="1" type="ORF">DSO57_1027379</name>
</gene>
<dbReference type="EMBL" id="QTSX02005846">
    <property type="protein sequence ID" value="KAJ9056937.1"/>
    <property type="molecule type" value="Genomic_DNA"/>
</dbReference>
<name>A0ACC2S3P6_9FUNG</name>
<organism evidence="1 2">
    <name type="scientific">Entomophthora muscae</name>
    <dbReference type="NCBI Taxonomy" id="34485"/>
    <lineage>
        <taxon>Eukaryota</taxon>
        <taxon>Fungi</taxon>
        <taxon>Fungi incertae sedis</taxon>
        <taxon>Zoopagomycota</taxon>
        <taxon>Entomophthoromycotina</taxon>
        <taxon>Entomophthoromycetes</taxon>
        <taxon>Entomophthorales</taxon>
        <taxon>Entomophthoraceae</taxon>
        <taxon>Entomophthora</taxon>
    </lineage>
</organism>
<accession>A0ACC2S3P6</accession>
<evidence type="ECO:0000313" key="2">
    <source>
        <dbReference type="Proteomes" id="UP001165960"/>
    </source>
</evidence>
<evidence type="ECO:0000313" key="1">
    <source>
        <dbReference type="EMBL" id="KAJ9056937.1"/>
    </source>
</evidence>
<keyword evidence="2" id="KW-1185">Reference proteome</keyword>
<protein>
    <submittedName>
        <fullName evidence="1">Uncharacterized protein</fullName>
    </submittedName>
</protein>
<dbReference type="Proteomes" id="UP001165960">
    <property type="component" value="Unassembled WGS sequence"/>
</dbReference>
<comment type="caution">
    <text evidence="1">The sequence shown here is derived from an EMBL/GenBank/DDBJ whole genome shotgun (WGS) entry which is preliminary data.</text>
</comment>
<sequence length="665" mass="73703">MIDIFWYAVSFTLGGIVAAPIFLTYGFFLLQRYIKEPDPEPEKLLEASEEEFDSCNAENIVVSKVGWIRIAHQEKSASESNSNIADMITNGFNSLLDRKHPVPLRRGKDSCYAVLKQDKLMVYESGNRVECRGVILLSEFTPSIFPEGLPDNEAFKKEYPILLKHRLIEDAEDDISSDYYLYLDSPVEKESWFIALLNAANPRPENRQFDPLSFDRSAIEGLIKTINSNDDHHQTQWLNALIGRIFLGVYKTQAAKDYFINKIATKTTKVKKPGFLGEIHVRDLRIGNSIPYITNPKLLNLSKDGELTAEMDLEYTGGFKAEIETEATLSVTSRLKPLKVNMVLAVVLKSFTGKILLRVKPPPTNRFWIGFYEMPKMSMSIEPMVSDTQIKSTMIIQAIERRICEMVKEALVLPNMDDFCFFPSFGTGGIFNFSENPLDSVPESDSEDDKSTPEEGRQDEITAFPDEVDVPEINIVNSLDSPGSESPIPSSKNIPSSKPTQATTLNEKLRSLKENYFGGRRQKSNKDGATSPVIPGSPASMSMPNLLAGIDSKKASSASSSPKLLPLDPADVDPSELSPITLDPAPRASTDFFSGASSELSAPPAAMMSPSNSNDSTSIRKRRIIPSFGRLKEHLNVSSFGSSSNPRSPSSQPRDSPVAFPSPRD</sequence>